<sequence length="257" mass="28574">MDVDDDEDNPDVRINKRLANSLLAHDNEYFGGKYDTKEKDKSGYNLDVTPTGSRADPESDEESQASNAKSDTPAERTFSRRPTLGMSAQWDGFHSVHPAPQVQLNSPGNFQDTPNTQSPIFFVGSPQSNSGESKQFNGDGAQNGSDNNDSKLRLSPPTFSLNSNDEDKSSVKGSQTSSPTSRRSPRIMQQNLNNSNEDRSEKEGEENKMDWEAIDKELDWSMEDTNTNTNNNENTNGENNNNGNSNENNSNENNRRK</sequence>
<dbReference type="EMBL" id="KQ964488">
    <property type="protein sequence ID" value="KXN70958.1"/>
    <property type="molecule type" value="Genomic_DNA"/>
</dbReference>
<gene>
    <name evidence="2" type="ORF">CONCODRAFT_78592</name>
</gene>
<feature type="compositionally biased region" description="Low complexity" evidence="1">
    <location>
        <begin position="225"/>
        <end position="257"/>
    </location>
</feature>
<name>A0A137P7I3_CONC2</name>
<evidence type="ECO:0000313" key="2">
    <source>
        <dbReference type="EMBL" id="KXN70958.1"/>
    </source>
</evidence>
<dbReference type="Proteomes" id="UP000070444">
    <property type="component" value="Unassembled WGS sequence"/>
</dbReference>
<evidence type="ECO:0000313" key="3">
    <source>
        <dbReference type="Proteomes" id="UP000070444"/>
    </source>
</evidence>
<keyword evidence="3" id="KW-1185">Reference proteome</keyword>
<proteinExistence type="predicted"/>
<protein>
    <submittedName>
        <fullName evidence="2">Uncharacterized protein</fullName>
    </submittedName>
</protein>
<feature type="compositionally biased region" description="Polar residues" evidence="1">
    <location>
        <begin position="102"/>
        <end position="147"/>
    </location>
</feature>
<dbReference type="AlphaFoldDB" id="A0A137P7I3"/>
<organism evidence="2 3">
    <name type="scientific">Conidiobolus coronatus (strain ATCC 28846 / CBS 209.66 / NRRL 28638)</name>
    <name type="common">Delacroixia coronata</name>
    <dbReference type="NCBI Taxonomy" id="796925"/>
    <lineage>
        <taxon>Eukaryota</taxon>
        <taxon>Fungi</taxon>
        <taxon>Fungi incertae sedis</taxon>
        <taxon>Zoopagomycota</taxon>
        <taxon>Entomophthoromycotina</taxon>
        <taxon>Entomophthoromycetes</taxon>
        <taxon>Entomophthorales</taxon>
        <taxon>Ancylistaceae</taxon>
        <taxon>Conidiobolus</taxon>
    </lineage>
</organism>
<feature type="region of interest" description="Disordered" evidence="1">
    <location>
        <begin position="32"/>
        <end position="257"/>
    </location>
</feature>
<feature type="compositionally biased region" description="Basic and acidic residues" evidence="1">
    <location>
        <begin position="196"/>
        <end position="219"/>
    </location>
</feature>
<evidence type="ECO:0000256" key="1">
    <source>
        <dbReference type="SAM" id="MobiDB-lite"/>
    </source>
</evidence>
<reference evidence="2 3" key="1">
    <citation type="journal article" date="2015" name="Genome Biol. Evol.">
        <title>Phylogenomic analyses indicate that early fungi evolved digesting cell walls of algal ancestors of land plants.</title>
        <authorList>
            <person name="Chang Y."/>
            <person name="Wang S."/>
            <person name="Sekimoto S."/>
            <person name="Aerts A.L."/>
            <person name="Choi C."/>
            <person name="Clum A."/>
            <person name="LaButti K.M."/>
            <person name="Lindquist E.A."/>
            <person name="Yee Ngan C."/>
            <person name="Ohm R.A."/>
            <person name="Salamov A.A."/>
            <person name="Grigoriev I.V."/>
            <person name="Spatafora J.W."/>
            <person name="Berbee M.L."/>
        </authorList>
    </citation>
    <scope>NUCLEOTIDE SEQUENCE [LARGE SCALE GENOMIC DNA]</scope>
    <source>
        <strain evidence="2 3">NRRL 28638</strain>
    </source>
</reference>
<accession>A0A137P7I3</accession>